<accession>A0ABV3QGM3</accession>
<organism evidence="10 11">
    <name type="scientific">Rhodanobacter lycopersici</name>
    <dbReference type="NCBI Taxonomy" id="3162487"/>
    <lineage>
        <taxon>Bacteria</taxon>
        <taxon>Pseudomonadati</taxon>
        <taxon>Pseudomonadota</taxon>
        <taxon>Gammaproteobacteria</taxon>
        <taxon>Lysobacterales</taxon>
        <taxon>Rhodanobacteraceae</taxon>
        <taxon>Rhodanobacter</taxon>
    </lineage>
</organism>
<evidence type="ECO:0000256" key="4">
    <source>
        <dbReference type="ARBA" id="ARBA00022679"/>
    </source>
</evidence>
<evidence type="ECO:0000256" key="9">
    <source>
        <dbReference type="RuleBase" id="RU363066"/>
    </source>
</evidence>
<keyword evidence="11" id="KW-1185">Reference proteome</keyword>
<evidence type="ECO:0000313" key="11">
    <source>
        <dbReference type="Proteomes" id="UP001556220"/>
    </source>
</evidence>
<sequence length="175" mass="18666">MQAQPTPALPTIVVMGVSGSGKSHVGATLARACGMDFVEGDELHPVANIARMSAGIPLDDADRQPWLEAIAAAIAAHRGKGVVVACSALRRVYRDVLRQADPALRLLYLRVPRDELVRRLRERRHFMPASLLDSQLATLEEPTADEHAIVLEAGADLASTVAMASQALSISARSA</sequence>
<dbReference type="CDD" id="cd02021">
    <property type="entry name" value="GntK"/>
    <property type="match status" value="1"/>
</dbReference>
<keyword evidence="4 9" id="KW-0808">Transferase</keyword>
<evidence type="ECO:0000313" key="10">
    <source>
        <dbReference type="EMBL" id="MEW9572997.1"/>
    </source>
</evidence>
<dbReference type="EC" id="2.7.1.12" evidence="3 9"/>
<dbReference type="RefSeq" id="WP_367855057.1">
    <property type="nucleotide sequence ID" value="NZ_JBFOHK010000004.1"/>
</dbReference>
<evidence type="ECO:0000256" key="8">
    <source>
        <dbReference type="ARBA" id="ARBA00048090"/>
    </source>
</evidence>
<evidence type="ECO:0000256" key="7">
    <source>
        <dbReference type="ARBA" id="ARBA00022840"/>
    </source>
</evidence>
<evidence type="ECO:0000256" key="2">
    <source>
        <dbReference type="ARBA" id="ARBA00008420"/>
    </source>
</evidence>
<protein>
    <recommendedName>
        <fullName evidence="3 9">Gluconokinase</fullName>
        <ecNumber evidence="3 9">2.7.1.12</ecNumber>
    </recommendedName>
</protein>
<keyword evidence="7 9" id="KW-0067">ATP-binding</keyword>
<comment type="caution">
    <text evidence="10">The sequence shown here is derived from an EMBL/GenBank/DDBJ whole genome shotgun (WGS) entry which is preliminary data.</text>
</comment>
<evidence type="ECO:0000256" key="6">
    <source>
        <dbReference type="ARBA" id="ARBA00022777"/>
    </source>
</evidence>
<reference evidence="10 11" key="1">
    <citation type="submission" date="2024-06" db="EMBL/GenBank/DDBJ databases">
        <authorList>
            <person name="Woo H."/>
        </authorList>
    </citation>
    <scope>NUCLEOTIDE SEQUENCE [LARGE SCALE GENOMIC DNA]</scope>
    <source>
        <strain evidence="10 11">Si-c</strain>
    </source>
</reference>
<dbReference type="NCBIfam" id="TIGR01313">
    <property type="entry name" value="therm_gnt_kin"/>
    <property type="match status" value="1"/>
</dbReference>
<dbReference type="PANTHER" id="PTHR43442:SF3">
    <property type="entry name" value="GLUCONOKINASE-RELATED"/>
    <property type="match status" value="1"/>
</dbReference>
<dbReference type="Pfam" id="PF13671">
    <property type="entry name" value="AAA_33"/>
    <property type="match status" value="1"/>
</dbReference>
<name>A0ABV3QGM3_9GAMM</name>
<gene>
    <name evidence="10" type="ORF">ABQJ54_14665</name>
</gene>
<dbReference type="EMBL" id="JBFOHK010000004">
    <property type="protein sequence ID" value="MEW9572997.1"/>
    <property type="molecule type" value="Genomic_DNA"/>
</dbReference>
<keyword evidence="6 9" id="KW-0418">Kinase</keyword>
<evidence type="ECO:0000256" key="1">
    <source>
        <dbReference type="ARBA" id="ARBA00004761"/>
    </source>
</evidence>
<keyword evidence="5 9" id="KW-0547">Nucleotide-binding</keyword>
<dbReference type="InterPro" id="IPR027417">
    <property type="entry name" value="P-loop_NTPase"/>
</dbReference>
<comment type="pathway">
    <text evidence="1">Carbohydrate acid metabolism.</text>
</comment>
<proteinExistence type="inferred from homology"/>
<evidence type="ECO:0000256" key="5">
    <source>
        <dbReference type="ARBA" id="ARBA00022741"/>
    </source>
</evidence>
<dbReference type="InterPro" id="IPR006001">
    <property type="entry name" value="Therm_gnt_kin"/>
</dbReference>
<dbReference type="SUPFAM" id="SSF52540">
    <property type="entry name" value="P-loop containing nucleoside triphosphate hydrolases"/>
    <property type="match status" value="1"/>
</dbReference>
<dbReference type="PANTHER" id="PTHR43442">
    <property type="entry name" value="GLUCONOKINASE-RELATED"/>
    <property type="match status" value="1"/>
</dbReference>
<dbReference type="Gene3D" id="3.40.50.300">
    <property type="entry name" value="P-loop containing nucleotide triphosphate hydrolases"/>
    <property type="match status" value="1"/>
</dbReference>
<evidence type="ECO:0000256" key="3">
    <source>
        <dbReference type="ARBA" id="ARBA00012054"/>
    </source>
</evidence>
<comment type="similarity">
    <text evidence="2 9">Belongs to the gluconokinase GntK/GntV family.</text>
</comment>
<dbReference type="Proteomes" id="UP001556220">
    <property type="component" value="Unassembled WGS sequence"/>
</dbReference>
<comment type="catalytic activity">
    <reaction evidence="8 9">
        <text>D-gluconate + ATP = 6-phospho-D-gluconate + ADP + H(+)</text>
        <dbReference type="Rhea" id="RHEA:19433"/>
        <dbReference type="ChEBI" id="CHEBI:15378"/>
        <dbReference type="ChEBI" id="CHEBI:18391"/>
        <dbReference type="ChEBI" id="CHEBI:30616"/>
        <dbReference type="ChEBI" id="CHEBI:58759"/>
        <dbReference type="ChEBI" id="CHEBI:456216"/>
        <dbReference type="EC" id="2.7.1.12"/>
    </reaction>
</comment>